<proteinExistence type="inferred from homology"/>
<dbReference type="InterPro" id="IPR007863">
    <property type="entry name" value="Peptidase_M16_C"/>
</dbReference>
<dbReference type="EMBL" id="CP069280">
    <property type="protein sequence ID" value="QRI53119.1"/>
    <property type="molecule type" value="Genomic_DNA"/>
</dbReference>
<dbReference type="EMBL" id="SWOY01000010">
    <property type="protein sequence ID" value="NFG18449.1"/>
    <property type="molecule type" value="Genomic_DNA"/>
</dbReference>
<dbReference type="Pfam" id="PF00675">
    <property type="entry name" value="Peptidase_M16"/>
    <property type="match status" value="1"/>
</dbReference>
<gene>
    <name evidence="6" type="ORF">FC794_17055</name>
    <name evidence="5" type="ORF">FCV25_16740</name>
    <name evidence="7" type="ORF">JQS73_17115</name>
</gene>
<evidence type="ECO:0000313" key="6">
    <source>
        <dbReference type="EMBL" id="NFG18449.1"/>
    </source>
</evidence>
<dbReference type="SUPFAM" id="SSF63411">
    <property type="entry name" value="LuxS/MPP-like metallohydrolase"/>
    <property type="match status" value="2"/>
</dbReference>
<evidence type="ECO:0000259" key="4">
    <source>
        <dbReference type="Pfam" id="PF05193"/>
    </source>
</evidence>
<sequence length="409" mass="47651">MYDAKKTILKNGITLVTIKKDTQIAAIHAGIKIGSIYESEKEKGISHFIEHMLFKGTKYRDNETLNRELENLGGEYNAYTDSNSTVCSITVLEEELEKSIEILGDMFQNCLFPQEEIEREREVILSEIRGSKDDLEDYSFKKVNETAFDKSPLKYDTLGNEKIVKSFTRDKFIKFYERYYVPNNCFISIVSDFPHNYVVSIVEKYFKDWLWKEFKREKVLEEKNRFLKKVSYKNNVEQSTVVYLFTLHGLSKKEELALTILSHRLGESGNSVLFRELREKRGFAYDVYTDLDLSPYVKTLYIYTSVGRENVDETLDVINNCIESIKKGSIGFDSNTINLMKKILKTAIAFTLEDVTDIGNYAFHQIIDEENIFQFYEDMKDLDGIKEEDIYNVANKVLNKPTIHILLNQ</sequence>
<dbReference type="Proteomes" id="UP000663464">
    <property type="component" value="Chromosome"/>
</dbReference>
<reference evidence="7" key="3">
    <citation type="submission" date="2021-02" db="EMBL/GenBank/DDBJ databases">
        <authorList>
            <person name="Dover N."/>
            <person name="Barash J.R."/>
            <person name="Bell J.M."/>
            <person name="Sylvester M.D."/>
            <person name="Arnon S."/>
        </authorList>
    </citation>
    <scope>NUCLEOTIDE SEQUENCE</scope>
    <source>
        <strain evidence="7">IBCA10-7060</strain>
    </source>
</reference>
<evidence type="ECO:0000256" key="2">
    <source>
        <dbReference type="RuleBase" id="RU004447"/>
    </source>
</evidence>
<dbReference type="GO" id="GO:0006508">
    <property type="term" value="P:proteolysis"/>
    <property type="evidence" value="ECO:0007669"/>
    <property type="project" value="InterPro"/>
</dbReference>
<evidence type="ECO:0000259" key="3">
    <source>
        <dbReference type="Pfam" id="PF00675"/>
    </source>
</evidence>
<evidence type="ECO:0000313" key="9">
    <source>
        <dbReference type="Proteomes" id="UP000478995"/>
    </source>
</evidence>
<dbReference type="PANTHER" id="PTHR11851:SF49">
    <property type="entry name" value="MITOCHONDRIAL-PROCESSING PEPTIDASE SUBUNIT ALPHA"/>
    <property type="match status" value="1"/>
</dbReference>
<dbReference type="InterPro" id="IPR011765">
    <property type="entry name" value="Pept_M16_N"/>
</dbReference>
<evidence type="ECO:0000313" key="10">
    <source>
        <dbReference type="Proteomes" id="UP000663464"/>
    </source>
</evidence>
<dbReference type="InterPro" id="IPR050361">
    <property type="entry name" value="MPP/UQCRC_Complex"/>
</dbReference>
<dbReference type="OMA" id="HYQPENM"/>
<comment type="similarity">
    <text evidence="1 2">Belongs to the peptidase M16 family.</text>
</comment>
<feature type="domain" description="Peptidase M16 C-terminal" evidence="4">
    <location>
        <begin position="166"/>
        <end position="339"/>
    </location>
</feature>
<dbReference type="GO" id="GO:0046872">
    <property type="term" value="F:metal ion binding"/>
    <property type="evidence" value="ECO:0007669"/>
    <property type="project" value="InterPro"/>
</dbReference>
<evidence type="ECO:0000256" key="1">
    <source>
        <dbReference type="ARBA" id="ARBA00007261"/>
    </source>
</evidence>
<dbReference type="GO" id="GO:0004222">
    <property type="term" value="F:metalloendopeptidase activity"/>
    <property type="evidence" value="ECO:0007669"/>
    <property type="project" value="InterPro"/>
</dbReference>
<evidence type="ECO:0000313" key="7">
    <source>
        <dbReference type="EMBL" id="QRI53119.1"/>
    </source>
</evidence>
<dbReference type="PANTHER" id="PTHR11851">
    <property type="entry name" value="METALLOPROTEASE"/>
    <property type="match status" value="1"/>
</dbReference>
<dbReference type="RefSeq" id="WP_003357635.1">
    <property type="nucleotide sequence ID" value="NZ_AP014696.1"/>
</dbReference>
<dbReference type="PROSITE" id="PS00143">
    <property type="entry name" value="INSULINASE"/>
    <property type="match status" value="1"/>
</dbReference>
<reference evidence="7 10" key="1">
    <citation type="journal article" date="2014" name="J. Infect. Dis.">
        <title>Molecular characterization of a novel botulinum neurotoxin type H gene.</title>
        <authorList>
            <person name="Dover N."/>
            <person name="Barash J.R."/>
            <person name="Hill K.K."/>
            <person name="Xie G."/>
            <person name="Arnon S.S."/>
        </authorList>
    </citation>
    <scope>NUCLEOTIDE SEQUENCE [LARGE SCALE GENOMIC DNA]</scope>
    <source>
        <strain evidence="7 10">IBCA10-7060</strain>
    </source>
</reference>
<reference evidence="8 9" key="2">
    <citation type="submission" date="2019-04" db="EMBL/GenBank/DDBJ databases">
        <title>Genome sequencing of Clostridium botulinum Groups I-IV and Clostridium butyricum.</title>
        <authorList>
            <person name="Brunt J."/>
            <person name="Van Vliet A.H.M."/>
            <person name="Stringer S.C."/>
            <person name="Carter A.T."/>
            <person name="Peck M.W."/>
        </authorList>
    </citation>
    <scope>NUCLEOTIDE SEQUENCE [LARGE SCALE GENOMIC DNA]</scope>
    <source>
        <strain evidence="6 9">IFR 18/037</strain>
        <strain evidence="5 8">IFR 18/054</strain>
    </source>
</reference>
<dbReference type="EMBL" id="SWND01000012">
    <property type="protein sequence ID" value="NFF03365.1"/>
    <property type="molecule type" value="Genomic_DNA"/>
</dbReference>
<feature type="domain" description="Peptidase M16 N-terminal" evidence="3">
    <location>
        <begin position="17"/>
        <end position="159"/>
    </location>
</feature>
<dbReference type="InterPro" id="IPR011249">
    <property type="entry name" value="Metalloenz_LuxS/M16"/>
</dbReference>
<dbReference type="Gene3D" id="3.30.830.10">
    <property type="entry name" value="Metalloenzyme, LuxS/M16 peptidase-like"/>
    <property type="match status" value="2"/>
</dbReference>
<dbReference type="Proteomes" id="UP000478995">
    <property type="component" value="Unassembled WGS sequence"/>
</dbReference>
<dbReference type="Pfam" id="PF05193">
    <property type="entry name" value="Peptidase_M16_C"/>
    <property type="match status" value="1"/>
</dbReference>
<name>A0A0A2HQP7_CLOBO</name>
<dbReference type="AlphaFoldDB" id="A0A0A2HQP7"/>
<accession>A0A0A2HQP7</accession>
<protein>
    <submittedName>
        <fullName evidence="5">Insulinase family protein</fullName>
    </submittedName>
</protein>
<organism evidence="5 8">
    <name type="scientific">Clostridium botulinum</name>
    <dbReference type="NCBI Taxonomy" id="1491"/>
    <lineage>
        <taxon>Bacteria</taxon>
        <taxon>Bacillati</taxon>
        <taxon>Bacillota</taxon>
        <taxon>Clostridia</taxon>
        <taxon>Eubacteriales</taxon>
        <taxon>Clostridiaceae</taxon>
        <taxon>Clostridium</taxon>
    </lineage>
</organism>
<evidence type="ECO:0000313" key="8">
    <source>
        <dbReference type="Proteomes" id="UP000472521"/>
    </source>
</evidence>
<evidence type="ECO:0000313" key="5">
    <source>
        <dbReference type="EMBL" id="NFF03365.1"/>
    </source>
</evidence>
<dbReference type="Proteomes" id="UP000472521">
    <property type="component" value="Unassembled WGS sequence"/>
</dbReference>
<dbReference type="InterPro" id="IPR001431">
    <property type="entry name" value="Pept_M16_Zn_BS"/>
</dbReference>